<reference evidence="1" key="2">
    <citation type="submission" date="2023-01" db="EMBL/GenBank/DDBJ databases">
        <authorList>
            <person name="Sun Q."/>
            <person name="Evtushenko L."/>
        </authorList>
    </citation>
    <scope>NUCLEOTIDE SEQUENCE</scope>
    <source>
        <strain evidence="1">VKM B-2222</strain>
    </source>
</reference>
<accession>A0AAD3NX33</accession>
<dbReference type="AlphaFoldDB" id="A0AAD3NX33"/>
<dbReference type="Proteomes" id="UP001143349">
    <property type="component" value="Unassembled WGS sequence"/>
</dbReference>
<organism evidence="1 2">
    <name type="scientific">Paracoccus kondratievae</name>
    <dbReference type="NCBI Taxonomy" id="135740"/>
    <lineage>
        <taxon>Bacteria</taxon>
        <taxon>Pseudomonadati</taxon>
        <taxon>Pseudomonadota</taxon>
        <taxon>Alphaproteobacteria</taxon>
        <taxon>Rhodobacterales</taxon>
        <taxon>Paracoccaceae</taxon>
        <taxon>Paracoccus</taxon>
    </lineage>
</organism>
<comment type="caution">
    <text evidence="1">The sequence shown here is derived from an EMBL/GenBank/DDBJ whole genome shotgun (WGS) entry which is preliminary data.</text>
</comment>
<dbReference type="EMBL" id="BSFH01000017">
    <property type="protein sequence ID" value="GLK63502.1"/>
    <property type="molecule type" value="Genomic_DNA"/>
</dbReference>
<proteinExistence type="predicted"/>
<name>A0AAD3NX33_9RHOB</name>
<protein>
    <submittedName>
        <fullName evidence="1">Uncharacterized protein</fullName>
    </submittedName>
</protein>
<evidence type="ECO:0000313" key="1">
    <source>
        <dbReference type="EMBL" id="GLK63502.1"/>
    </source>
</evidence>
<gene>
    <name evidence="1" type="ORF">GCM10017635_09720</name>
</gene>
<keyword evidence="2" id="KW-1185">Reference proteome</keyword>
<reference evidence="1" key="1">
    <citation type="journal article" date="2014" name="Int. J. Syst. Evol. Microbiol.">
        <title>Complete genome sequence of Corynebacterium casei LMG S-19264T (=DSM 44701T), isolated from a smear-ripened cheese.</title>
        <authorList>
            <consortium name="US DOE Joint Genome Institute (JGI-PGF)"/>
            <person name="Walter F."/>
            <person name="Albersmeier A."/>
            <person name="Kalinowski J."/>
            <person name="Ruckert C."/>
        </authorList>
    </citation>
    <scope>NUCLEOTIDE SEQUENCE</scope>
    <source>
        <strain evidence="1">VKM B-2222</strain>
    </source>
</reference>
<sequence>MHTPFPPPAAVPAGLIAEVCLRDLDRVERLRAAKAIKLTPPPWDRTITLPSAEYREVIQ</sequence>
<evidence type="ECO:0000313" key="2">
    <source>
        <dbReference type="Proteomes" id="UP001143349"/>
    </source>
</evidence>